<dbReference type="Proteomes" id="UP001285154">
    <property type="component" value="Unassembled WGS sequence"/>
</dbReference>
<proteinExistence type="predicted"/>
<organism evidence="1 2">
    <name type="scientific">Mesorhizobium vachelliae</name>
    <dbReference type="NCBI Taxonomy" id="3072309"/>
    <lineage>
        <taxon>Bacteria</taxon>
        <taxon>Pseudomonadati</taxon>
        <taxon>Pseudomonadota</taxon>
        <taxon>Alphaproteobacteria</taxon>
        <taxon>Hyphomicrobiales</taxon>
        <taxon>Phyllobacteriaceae</taxon>
        <taxon>Mesorhizobium</taxon>
    </lineage>
</organism>
<keyword evidence="2" id="KW-1185">Reference proteome</keyword>
<sequence length="133" mass="14968">MENIRPIKTEADYDWAIAEIAHYFEEEPAVGSPEADRFDVLAALIEAYEAKHYPIEEPDPVDAIVAHMEMANLNRAALVQLLGSSSRASEILSRKRAITMDMAFKLNRAWHIPAEILIHPYHLANDERETAAG</sequence>
<dbReference type="RefSeq" id="WP_320252854.1">
    <property type="nucleotide sequence ID" value="NZ_JAVIIQ010000017.1"/>
</dbReference>
<dbReference type="SUPFAM" id="SSF47413">
    <property type="entry name" value="lambda repressor-like DNA-binding domains"/>
    <property type="match status" value="1"/>
</dbReference>
<reference evidence="1 2" key="1">
    <citation type="submission" date="2023-08" db="EMBL/GenBank/DDBJ databases">
        <title>Implementing the SeqCode for naming new Mesorhizobium species isolated from Vachellia karroo root nodules.</title>
        <authorList>
            <person name="Van Lill M."/>
        </authorList>
    </citation>
    <scope>NUCLEOTIDE SEQUENCE [LARGE SCALE GENOMIC DNA]</scope>
    <source>
        <strain evidence="1 2">VK25D</strain>
    </source>
</reference>
<dbReference type="PANTHER" id="PTHR40455">
    <property type="entry name" value="ANTITOXIN HIGA"/>
    <property type="match status" value="1"/>
</dbReference>
<protein>
    <submittedName>
        <fullName evidence="1">XRE family transcriptional regulator</fullName>
    </submittedName>
</protein>
<dbReference type="InterPro" id="IPR039060">
    <property type="entry name" value="Antitox_HigA"/>
</dbReference>
<dbReference type="Gene3D" id="1.10.260.40">
    <property type="entry name" value="lambda repressor-like DNA-binding domains"/>
    <property type="match status" value="1"/>
</dbReference>
<dbReference type="PANTHER" id="PTHR40455:SF1">
    <property type="entry name" value="ANTITOXIN HIGA"/>
    <property type="match status" value="1"/>
</dbReference>
<accession>A0ABU5ABY5</accession>
<gene>
    <name evidence="1" type="ORF">RFM42_29700</name>
</gene>
<dbReference type="InterPro" id="IPR010982">
    <property type="entry name" value="Lambda_DNA-bd_dom_sf"/>
</dbReference>
<evidence type="ECO:0000313" key="1">
    <source>
        <dbReference type="EMBL" id="MDX8535200.1"/>
    </source>
</evidence>
<dbReference type="EMBL" id="JAVIIQ010000017">
    <property type="protein sequence ID" value="MDX8535200.1"/>
    <property type="molecule type" value="Genomic_DNA"/>
</dbReference>
<evidence type="ECO:0000313" key="2">
    <source>
        <dbReference type="Proteomes" id="UP001285154"/>
    </source>
</evidence>
<comment type="caution">
    <text evidence="1">The sequence shown here is derived from an EMBL/GenBank/DDBJ whole genome shotgun (WGS) entry which is preliminary data.</text>
</comment>
<name>A0ABU5ABY5_9HYPH</name>